<evidence type="ECO:0000256" key="3">
    <source>
        <dbReference type="PROSITE-ProRule" id="PRU00339"/>
    </source>
</evidence>
<dbReference type="Gene3D" id="1.25.40.10">
    <property type="entry name" value="Tetratricopeptide repeat domain"/>
    <property type="match status" value="2"/>
</dbReference>
<keyword evidence="6" id="KW-1185">Reference proteome</keyword>
<evidence type="ECO:0000256" key="2">
    <source>
        <dbReference type="ARBA" id="ARBA00022803"/>
    </source>
</evidence>
<dbReference type="GO" id="GO:0009279">
    <property type="term" value="C:cell outer membrane"/>
    <property type="evidence" value="ECO:0007669"/>
    <property type="project" value="TreeGrafter"/>
</dbReference>
<keyword evidence="1" id="KW-0677">Repeat</keyword>
<protein>
    <submittedName>
        <fullName evidence="5">Uncharacterized protein</fullName>
    </submittedName>
</protein>
<dbReference type="GO" id="GO:0046813">
    <property type="term" value="P:receptor-mediated virion attachment to host cell"/>
    <property type="evidence" value="ECO:0007669"/>
    <property type="project" value="TreeGrafter"/>
</dbReference>
<dbReference type="InterPro" id="IPR050498">
    <property type="entry name" value="Ycf3"/>
</dbReference>
<evidence type="ECO:0000256" key="1">
    <source>
        <dbReference type="ARBA" id="ARBA00022737"/>
    </source>
</evidence>
<dbReference type="PANTHER" id="PTHR44858">
    <property type="entry name" value="TETRATRICOPEPTIDE REPEAT PROTEIN 6"/>
    <property type="match status" value="1"/>
</dbReference>
<dbReference type="EMBL" id="CP003345">
    <property type="protein sequence ID" value="AFM04140.1"/>
    <property type="molecule type" value="Genomic_DNA"/>
</dbReference>
<dbReference type="SUPFAM" id="SSF81901">
    <property type="entry name" value="HCP-like"/>
    <property type="match status" value="1"/>
</dbReference>
<dbReference type="Proteomes" id="UP000006054">
    <property type="component" value="Chromosome"/>
</dbReference>
<keyword evidence="2 3" id="KW-0802">TPR repeat</keyword>
<dbReference type="KEGG" id="fli:Fleli_1741"/>
<reference evidence="6" key="1">
    <citation type="submission" date="2012-06" db="EMBL/GenBank/DDBJ databases">
        <title>The complete genome of Flexibacter litoralis DSM 6794.</title>
        <authorList>
            <person name="Lucas S."/>
            <person name="Copeland A."/>
            <person name="Lapidus A."/>
            <person name="Glavina del Rio T."/>
            <person name="Dalin E."/>
            <person name="Tice H."/>
            <person name="Bruce D."/>
            <person name="Goodwin L."/>
            <person name="Pitluck S."/>
            <person name="Peters L."/>
            <person name="Ovchinnikova G."/>
            <person name="Lu M."/>
            <person name="Kyrpides N."/>
            <person name="Mavromatis K."/>
            <person name="Ivanova N."/>
            <person name="Brettin T."/>
            <person name="Detter J.C."/>
            <person name="Han C."/>
            <person name="Larimer F."/>
            <person name="Land M."/>
            <person name="Hauser L."/>
            <person name="Markowitz V."/>
            <person name="Cheng J.-F."/>
            <person name="Hugenholtz P."/>
            <person name="Woyke T."/>
            <person name="Wu D."/>
            <person name="Spring S."/>
            <person name="Lang E."/>
            <person name="Kopitz M."/>
            <person name="Brambilla E."/>
            <person name="Klenk H.-P."/>
            <person name="Eisen J.A."/>
        </authorList>
    </citation>
    <scope>NUCLEOTIDE SEQUENCE [LARGE SCALE GENOMIC DNA]</scope>
    <source>
        <strain evidence="6">ATCC 23117 / DSM 6794 / NBRC 15988 / NCIMB 1366 / Sio-4</strain>
    </source>
</reference>
<evidence type="ECO:0000256" key="4">
    <source>
        <dbReference type="SAM" id="SignalP"/>
    </source>
</evidence>
<evidence type="ECO:0000313" key="5">
    <source>
        <dbReference type="EMBL" id="AFM04140.1"/>
    </source>
</evidence>
<feature type="chain" id="PRO_5003685437" evidence="4">
    <location>
        <begin position="23"/>
        <end position="410"/>
    </location>
</feature>
<dbReference type="AlphaFoldDB" id="I4AJK5"/>
<dbReference type="PROSITE" id="PS50005">
    <property type="entry name" value="TPR"/>
    <property type="match status" value="2"/>
</dbReference>
<feature type="signal peptide" evidence="4">
    <location>
        <begin position="1"/>
        <end position="22"/>
    </location>
</feature>
<dbReference type="PROSITE" id="PS51257">
    <property type="entry name" value="PROKAR_LIPOPROTEIN"/>
    <property type="match status" value="1"/>
</dbReference>
<proteinExistence type="predicted"/>
<feature type="repeat" description="TPR" evidence="3">
    <location>
        <begin position="64"/>
        <end position="97"/>
    </location>
</feature>
<sequence precursor="true">MYNYLKNSFTFLVIFYFLSACQSDTKQFVETLPPLPDSVTIAISNQVQFLNKQIEQSEKTENTAHYYYKRASLYLSSGKENIALDDIEKAISLDSTKSNYYFALAQAYQQRNELQKVLKAAKKAINLGFTDLELYRLYAYSAFNQKKWSESLSAFEEIANRTGERKETLYYQGMIWNHKNDTTKAISFLRKAIKKDSTYLPAYIEVIKTYNQSELPRNAWKETQIAFEKTNFYSSRKIVSTSDSKIYAQLSLQYGNTWKNLRKRDSSIVWYRKAIKQDSTLDEAALQVGLYMFEKKYYPQAEYYFNKVIQQKPSQKTANYFLGFLYEYKLFEPKDKLKRFQLAQTYFKNAYKTDTLNLDYRESLARIDKKIEREEYKLTPEYAEQMRRFRIKEQQRQDSIGRLILSNPIF</sequence>
<keyword evidence="4" id="KW-0732">Signal</keyword>
<dbReference type="Pfam" id="PF13181">
    <property type="entry name" value="TPR_8"/>
    <property type="match status" value="1"/>
</dbReference>
<organism evidence="5 6">
    <name type="scientific">Bernardetia litoralis (strain ATCC 23117 / DSM 6794 / NBRC 15988 / NCIMB 1366 / Fx l1 / Sio-4)</name>
    <name type="common">Flexibacter litoralis</name>
    <dbReference type="NCBI Taxonomy" id="880071"/>
    <lineage>
        <taxon>Bacteria</taxon>
        <taxon>Pseudomonadati</taxon>
        <taxon>Bacteroidota</taxon>
        <taxon>Cytophagia</taxon>
        <taxon>Cytophagales</taxon>
        <taxon>Bernardetiaceae</taxon>
        <taxon>Bernardetia</taxon>
    </lineage>
</organism>
<dbReference type="eggNOG" id="COG0457">
    <property type="taxonomic scope" value="Bacteria"/>
</dbReference>
<dbReference type="RefSeq" id="WP_014797595.1">
    <property type="nucleotide sequence ID" value="NC_018018.1"/>
</dbReference>
<dbReference type="InterPro" id="IPR019734">
    <property type="entry name" value="TPR_rpt"/>
</dbReference>
<gene>
    <name evidence="5" type="ordered locus">Fleli_1741</name>
</gene>
<dbReference type="InterPro" id="IPR011990">
    <property type="entry name" value="TPR-like_helical_dom_sf"/>
</dbReference>
<name>I4AJK5_BERLS</name>
<dbReference type="PANTHER" id="PTHR44858:SF1">
    <property type="entry name" value="UDP-N-ACETYLGLUCOSAMINE--PEPTIDE N-ACETYLGLUCOSAMINYLTRANSFERASE SPINDLY-RELATED"/>
    <property type="match status" value="1"/>
</dbReference>
<evidence type="ECO:0000313" key="6">
    <source>
        <dbReference type="Proteomes" id="UP000006054"/>
    </source>
</evidence>
<dbReference type="HOGENOM" id="CLU_670398_0_0_10"/>
<dbReference type="STRING" id="880071.Fleli_1741"/>
<accession>I4AJK5</accession>
<dbReference type="OrthoDB" id="902865at2"/>
<dbReference type="SMART" id="SM00028">
    <property type="entry name" value="TPR"/>
    <property type="match status" value="4"/>
</dbReference>
<feature type="repeat" description="TPR" evidence="3">
    <location>
        <begin position="282"/>
        <end position="315"/>
    </location>
</feature>